<evidence type="ECO:0008006" key="4">
    <source>
        <dbReference type="Google" id="ProtNLM"/>
    </source>
</evidence>
<dbReference type="AlphaFoldDB" id="A0A7X6BBJ2"/>
<feature type="signal peptide" evidence="1">
    <location>
        <begin position="1"/>
        <end position="20"/>
    </location>
</feature>
<evidence type="ECO:0000256" key="1">
    <source>
        <dbReference type="SAM" id="SignalP"/>
    </source>
</evidence>
<sequence>MQRRHTIARAMLLGGFVLLAGCGRGGEQTTDDPVAQNVASAAAAGVPANVTAAIDCSNKPDFVPVYANATILSCTAAPDGLPGRHVSGNLVYETDAPEKEVLGWSRAQANASGLKYRRETGFSYEAGEEGERSLRVVVEGHRGRTRVSVNWGQKAP</sequence>
<gene>
    <name evidence="2" type="ORF">GGR89_000532</name>
</gene>
<evidence type="ECO:0000313" key="2">
    <source>
        <dbReference type="EMBL" id="NJB96240.1"/>
    </source>
</evidence>
<keyword evidence="1" id="KW-0732">Signal</keyword>
<reference evidence="2 3" key="1">
    <citation type="submission" date="2020-03" db="EMBL/GenBank/DDBJ databases">
        <title>Genomic Encyclopedia of Type Strains, Phase IV (KMG-IV): sequencing the most valuable type-strain genomes for metagenomic binning, comparative biology and taxonomic classification.</title>
        <authorList>
            <person name="Goeker M."/>
        </authorList>
    </citation>
    <scope>NUCLEOTIDE SEQUENCE [LARGE SCALE GENOMIC DNA]</scope>
    <source>
        <strain evidence="2 3">DSM 7225</strain>
    </source>
</reference>
<dbReference type="RefSeq" id="WP_241213174.1">
    <property type="nucleotide sequence ID" value="NZ_BAAADY010000001.1"/>
</dbReference>
<dbReference type="PROSITE" id="PS51257">
    <property type="entry name" value="PROKAR_LIPOPROTEIN"/>
    <property type="match status" value="1"/>
</dbReference>
<name>A0A7X6BBJ2_9SPHN</name>
<comment type="caution">
    <text evidence="2">The sequence shown here is derived from an EMBL/GenBank/DDBJ whole genome shotgun (WGS) entry which is preliminary data.</text>
</comment>
<dbReference type="EMBL" id="JAATJB010000001">
    <property type="protein sequence ID" value="NJB96240.1"/>
    <property type="molecule type" value="Genomic_DNA"/>
</dbReference>
<keyword evidence="3" id="KW-1185">Reference proteome</keyword>
<protein>
    <recommendedName>
        <fullName evidence="4">Lipoprotein</fullName>
    </recommendedName>
</protein>
<evidence type="ECO:0000313" key="3">
    <source>
        <dbReference type="Proteomes" id="UP000531251"/>
    </source>
</evidence>
<accession>A0A7X6BBJ2</accession>
<dbReference type="Proteomes" id="UP000531251">
    <property type="component" value="Unassembled WGS sequence"/>
</dbReference>
<feature type="chain" id="PRO_5031113810" description="Lipoprotein" evidence="1">
    <location>
        <begin position="21"/>
        <end position="156"/>
    </location>
</feature>
<proteinExistence type="predicted"/>
<organism evidence="2 3">
    <name type="scientific">Sphingomonas trueperi</name>
    <dbReference type="NCBI Taxonomy" id="53317"/>
    <lineage>
        <taxon>Bacteria</taxon>
        <taxon>Pseudomonadati</taxon>
        <taxon>Pseudomonadota</taxon>
        <taxon>Alphaproteobacteria</taxon>
        <taxon>Sphingomonadales</taxon>
        <taxon>Sphingomonadaceae</taxon>
        <taxon>Sphingomonas</taxon>
    </lineage>
</organism>